<dbReference type="Proteomes" id="UP000297963">
    <property type="component" value="Unassembled WGS sequence"/>
</dbReference>
<dbReference type="Gene3D" id="3.30.200.20">
    <property type="entry name" value="Phosphorylase Kinase, domain 1"/>
    <property type="match status" value="1"/>
</dbReference>
<dbReference type="Pfam" id="PF03793">
    <property type="entry name" value="PASTA"/>
    <property type="match status" value="1"/>
</dbReference>
<evidence type="ECO:0000256" key="10">
    <source>
        <dbReference type="PROSITE-ProRule" id="PRU10141"/>
    </source>
</evidence>
<dbReference type="PANTHER" id="PTHR43289:SF6">
    <property type="entry name" value="SERINE_THREONINE-PROTEIN KINASE NEKL-3"/>
    <property type="match status" value="1"/>
</dbReference>
<evidence type="ECO:0000256" key="2">
    <source>
        <dbReference type="ARBA" id="ARBA00022527"/>
    </source>
</evidence>
<evidence type="ECO:0000256" key="8">
    <source>
        <dbReference type="ARBA" id="ARBA00047899"/>
    </source>
</evidence>
<dbReference type="CDD" id="cd06577">
    <property type="entry name" value="PASTA_pknB"/>
    <property type="match status" value="1"/>
</dbReference>
<dbReference type="STRING" id="995038.SAMN05216274_11535"/>
<dbReference type="EC" id="2.7.11.1" evidence="1"/>
<keyword evidence="2 14" id="KW-0723">Serine/threonine-protein kinase</keyword>
<dbReference type="Proteomes" id="UP000199681">
    <property type="component" value="Unassembled WGS sequence"/>
</dbReference>
<keyword evidence="6 15" id="KW-0418">Kinase</keyword>
<reference evidence="15 17" key="2">
    <citation type="submission" date="2019-03" db="EMBL/GenBank/DDBJ databases">
        <title>Genomics of glacier-inhabiting Cryobacterium strains.</title>
        <authorList>
            <person name="Liu Q."/>
            <person name="Xin Y.-H."/>
        </authorList>
    </citation>
    <scope>NUCLEOTIDE SEQUENCE [LARGE SCALE GENOMIC DNA]</scope>
    <source>
        <strain evidence="15 17">Hh34</strain>
    </source>
</reference>
<evidence type="ECO:0000256" key="5">
    <source>
        <dbReference type="ARBA" id="ARBA00022741"/>
    </source>
</evidence>
<dbReference type="InterPro" id="IPR011009">
    <property type="entry name" value="Kinase-like_dom_sf"/>
</dbReference>
<keyword evidence="16" id="KW-1185">Reference proteome</keyword>
<comment type="catalytic activity">
    <reaction evidence="8">
        <text>L-threonyl-[protein] + ATP = O-phospho-L-threonyl-[protein] + ADP + H(+)</text>
        <dbReference type="Rhea" id="RHEA:46608"/>
        <dbReference type="Rhea" id="RHEA-COMP:11060"/>
        <dbReference type="Rhea" id="RHEA-COMP:11605"/>
        <dbReference type="ChEBI" id="CHEBI:15378"/>
        <dbReference type="ChEBI" id="CHEBI:30013"/>
        <dbReference type="ChEBI" id="CHEBI:30616"/>
        <dbReference type="ChEBI" id="CHEBI:61977"/>
        <dbReference type="ChEBI" id="CHEBI:456216"/>
        <dbReference type="EC" id="2.7.11.1"/>
    </reaction>
</comment>
<dbReference type="PROSITE" id="PS00109">
    <property type="entry name" value="PROTEIN_KINASE_TYR"/>
    <property type="match status" value="1"/>
</dbReference>
<dbReference type="RefSeq" id="WP_092451609.1">
    <property type="nucleotide sequence ID" value="NZ_BKAC01000016.1"/>
</dbReference>
<feature type="domain" description="Protein kinase" evidence="12">
    <location>
        <begin position="14"/>
        <end position="313"/>
    </location>
</feature>
<evidence type="ECO:0000259" key="13">
    <source>
        <dbReference type="PROSITE" id="PS51178"/>
    </source>
</evidence>
<feature type="compositionally biased region" description="Pro residues" evidence="11">
    <location>
        <begin position="575"/>
        <end position="599"/>
    </location>
</feature>
<evidence type="ECO:0000256" key="6">
    <source>
        <dbReference type="ARBA" id="ARBA00022777"/>
    </source>
</evidence>
<protein>
    <recommendedName>
        <fullName evidence="1">non-specific serine/threonine protein kinase</fullName>
        <ecNumber evidence="1">2.7.11.1</ecNumber>
    </recommendedName>
</protein>
<dbReference type="PROSITE" id="PS50011">
    <property type="entry name" value="PROTEIN_KINASE_DOM"/>
    <property type="match status" value="1"/>
</dbReference>
<dbReference type="CDD" id="cd14014">
    <property type="entry name" value="STKc_PknB_like"/>
    <property type="match status" value="1"/>
</dbReference>
<dbReference type="InterPro" id="IPR000719">
    <property type="entry name" value="Prot_kinase_dom"/>
</dbReference>
<dbReference type="InterPro" id="IPR017441">
    <property type="entry name" value="Protein_kinase_ATP_BS"/>
</dbReference>
<proteinExistence type="predicted"/>
<comment type="catalytic activity">
    <reaction evidence="9">
        <text>L-seryl-[protein] + ATP = O-phospho-L-seryl-[protein] + ADP + H(+)</text>
        <dbReference type="Rhea" id="RHEA:17989"/>
        <dbReference type="Rhea" id="RHEA-COMP:9863"/>
        <dbReference type="Rhea" id="RHEA-COMP:11604"/>
        <dbReference type="ChEBI" id="CHEBI:15378"/>
        <dbReference type="ChEBI" id="CHEBI:29999"/>
        <dbReference type="ChEBI" id="CHEBI:30616"/>
        <dbReference type="ChEBI" id="CHEBI:83421"/>
        <dbReference type="ChEBI" id="CHEBI:456216"/>
        <dbReference type="EC" id="2.7.11.1"/>
    </reaction>
</comment>
<dbReference type="PROSITE" id="PS51178">
    <property type="entry name" value="PASTA"/>
    <property type="match status" value="2"/>
</dbReference>
<dbReference type="PANTHER" id="PTHR43289">
    <property type="entry name" value="MITOGEN-ACTIVATED PROTEIN KINASE KINASE KINASE 20-RELATED"/>
    <property type="match status" value="1"/>
</dbReference>
<evidence type="ECO:0000259" key="12">
    <source>
        <dbReference type="PROSITE" id="PS50011"/>
    </source>
</evidence>
<dbReference type="Gene3D" id="1.10.510.10">
    <property type="entry name" value="Transferase(Phosphotransferase) domain 1"/>
    <property type="match status" value="1"/>
</dbReference>
<reference evidence="14 16" key="1">
    <citation type="submission" date="2016-10" db="EMBL/GenBank/DDBJ databases">
        <authorList>
            <person name="Varghese N."/>
            <person name="Submissions S."/>
        </authorList>
    </citation>
    <scope>NUCLEOTIDE SEQUENCE [LARGE SCALE GENOMIC DNA]</scope>
    <source>
        <strain evidence="14 16">GMCC 1.11211</strain>
    </source>
</reference>
<evidence type="ECO:0000256" key="4">
    <source>
        <dbReference type="ARBA" id="ARBA00022737"/>
    </source>
</evidence>
<evidence type="ECO:0000313" key="17">
    <source>
        <dbReference type="Proteomes" id="UP000297963"/>
    </source>
</evidence>
<keyword evidence="3" id="KW-0808">Transferase</keyword>
<dbReference type="EMBL" id="FOPW01000015">
    <property type="protein sequence ID" value="SFH79058.1"/>
    <property type="molecule type" value="Genomic_DNA"/>
</dbReference>
<dbReference type="AlphaFoldDB" id="A0A1I3CXE6"/>
<gene>
    <name evidence="15" type="ORF">E3O11_17145</name>
    <name evidence="14" type="ORF">SAMN05216274_11535</name>
</gene>
<dbReference type="GO" id="GO:0004674">
    <property type="term" value="F:protein serine/threonine kinase activity"/>
    <property type="evidence" value="ECO:0007669"/>
    <property type="project" value="UniProtKB-KW"/>
</dbReference>
<evidence type="ECO:0000256" key="1">
    <source>
        <dbReference type="ARBA" id="ARBA00012513"/>
    </source>
</evidence>
<keyword evidence="5 10" id="KW-0547">Nucleotide-binding</keyword>
<dbReference type="Gene3D" id="3.30.10.20">
    <property type="match status" value="2"/>
</dbReference>
<dbReference type="EMBL" id="SOFE01000036">
    <property type="protein sequence ID" value="TFB78605.1"/>
    <property type="molecule type" value="Genomic_DNA"/>
</dbReference>
<keyword evidence="4" id="KW-0677">Repeat</keyword>
<organism evidence="15 17">
    <name type="scientific">Cryobacterium levicorallinum</name>
    <dbReference type="NCBI Taxonomy" id="995038"/>
    <lineage>
        <taxon>Bacteria</taxon>
        <taxon>Bacillati</taxon>
        <taxon>Actinomycetota</taxon>
        <taxon>Actinomycetes</taxon>
        <taxon>Micrococcales</taxon>
        <taxon>Microbacteriaceae</taxon>
        <taxon>Cryobacterium</taxon>
    </lineage>
</organism>
<sequence length="599" mass="60574">MMDASADGLIAGRYRLGNLLGTGGTASVFSAVEVASGLPVALKILHPHLSGSVESRAAFFAEARSASEVHHPNVVNVLGIGGEDAVVRHRDAGDQDGTGGPVDVPPAWIALALAPGLSLAEMVERDGPLSVSSALAMAKGVLQALVAVHSARLIHRDVSPANIMVAPEPDGSLWPERVVLLDFGLADAAGRSTATVSAEMAAPSAVQGAPPGVLGTMNYLSPEQARGLAVDERGDIYQMGGVLYFALTGRPPFARETVAAVLRAHAQSPPPVPSVVRSGVSRALDGIVVKALLKDRGNRFASAGDMLSSIESLAATSVSTAEARTRILTGPALGAADQITSVLARQLTATTATARGNEPGVRALSRRRRPHPGFAGWLALLLVTSSVAGGWVLAAQGQGQPANDSASQIPVASPSVSPPVAAPVEQSVVPVAASIVVPELVSLSLAAAKAVLEAAGLRVGTLTIENSANPGDSVLALAPVAGTRIVSGGIVDLAIASGFNPIPSLRNRSPDGATTVLQAAGFSTQIDFRTSATALAGTVVTSEPDEGVVHRLGEIVTIVVSTGQAPTPIGTPAVTPTPTPTPTPIPTHTTPPAPTTFMG</sequence>
<dbReference type="InterPro" id="IPR008266">
    <property type="entry name" value="Tyr_kinase_AS"/>
</dbReference>
<evidence type="ECO:0000256" key="9">
    <source>
        <dbReference type="ARBA" id="ARBA00048679"/>
    </source>
</evidence>
<dbReference type="InterPro" id="IPR005543">
    <property type="entry name" value="PASTA_dom"/>
</dbReference>
<evidence type="ECO:0000256" key="3">
    <source>
        <dbReference type="ARBA" id="ARBA00022679"/>
    </source>
</evidence>
<dbReference type="SUPFAM" id="SSF56112">
    <property type="entry name" value="Protein kinase-like (PK-like)"/>
    <property type="match status" value="1"/>
</dbReference>
<feature type="domain" description="PASTA" evidence="13">
    <location>
        <begin position="431"/>
        <end position="497"/>
    </location>
</feature>
<evidence type="ECO:0000313" key="16">
    <source>
        <dbReference type="Proteomes" id="UP000199681"/>
    </source>
</evidence>
<dbReference type="SMART" id="SM00740">
    <property type="entry name" value="PASTA"/>
    <property type="match status" value="2"/>
</dbReference>
<comment type="caution">
    <text evidence="15">The sequence shown here is derived from an EMBL/GenBank/DDBJ whole genome shotgun (WGS) entry which is preliminary data.</text>
</comment>
<name>A0A1I3CXE6_9MICO</name>
<evidence type="ECO:0000256" key="11">
    <source>
        <dbReference type="SAM" id="MobiDB-lite"/>
    </source>
</evidence>
<accession>A0A1I3CXE6</accession>
<evidence type="ECO:0000313" key="14">
    <source>
        <dbReference type="EMBL" id="SFH79058.1"/>
    </source>
</evidence>
<evidence type="ECO:0000313" key="15">
    <source>
        <dbReference type="EMBL" id="TFB78605.1"/>
    </source>
</evidence>
<evidence type="ECO:0000256" key="7">
    <source>
        <dbReference type="ARBA" id="ARBA00022840"/>
    </source>
</evidence>
<feature type="binding site" evidence="10">
    <location>
        <position position="43"/>
    </location>
    <ligand>
        <name>ATP</name>
        <dbReference type="ChEBI" id="CHEBI:30616"/>
    </ligand>
</feature>
<keyword evidence="7 10" id="KW-0067">ATP-binding</keyword>
<dbReference type="Pfam" id="PF00069">
    <property type="entry name" value="Pkinase"/>
    <property type="match status" value="1"/>
</dbReference>
<feature type="domain" description="PASTA" evidence="13">
    <location>
        <begin position="500"/>
        <end position="562"/>
    </location>
</feature>
<dbReference type="PROSITE" id="PS00107">
    <property type="entry name" value="PROTEIN_KINASE_ATP"/>
    <property type="match status" value="1"/>
</dbReference>
<feature type="region of interest" description="Disordered" evidence="11">
    <location>
        <begin position="567"/>
        <end position="599"/>
    </location>
</feature>
<dbReference type="GO" id="GO:0005524">
    <property type="term" value="F:ATP binding"/>
    <property type="evidence" value="ECO:0007669"/>
    <property type="project" value="UniProtKB-UniRule"/>
</dbReference>